<evidence type="ECO:0000256" key="2">
    <source>
        <dbReference type="ARBA" id="ARBA00022676"/>
    </source>
</evidence>
<accession>A0A1I5WCV8</accession>
<sequence length="405" mass="46315">MIKILLELIFWISILLVVYTYVGYGILVWFLIKIRKIFGIEYLQKFDSSFEPNITLVVPAYNERAFVESKLKNSFGSDYPADKLEVLFVTEGSNDGTTEFLETQKSLYPNLRIMGGSERRGKIEAMNMAVPTIKTPVVIFTDANTTLNKDALKNIVRHFNDPKVGAVAGEKRIQTNENEAAAGAGEGLYWKYESFLKKLDTKLYSVVGAAGELFAVRTHLFGHVEKDTLLDDFVISLRIAAEGYRVIYEPEAYAIERPSFSIGDEKKRKVRIAAGGFQAIARLSYLWNIFKYGWLSFQYVSHRAMRWAVAPFCLPLIFAANIGLLLVKEGMEHYDMVFYNTAMVAQVIFYAMAFLGYKLENMQIRVKALFVPFYFSFMNWCAIQGYFRYKKGLSSGIWEKVKRAE</sequence>
<dbReference type="Pfam" id="PF13641">
    <property type="entry name" value="Glyco_tranf_2_3"/>
    <property type="match status" value="1"/>
</dbReference>
<evidence type="ECO:0000313" key="5">
    <source>
        <dbReference type="EMBL" id="SFQ17156.1"/>
    </source>
</evidence>
<dbReference type="RefSeq" id="WP_092018482.1">
    <property type="nucleotide sequence ID" value="NZ_FOXH01000011.1"/>
</dbReference>
<keyword evidence="4" id="KW-0472">Membrane</keyword>
<feature type="transmembrane region" description="Helical" evidence="4">
    <location>
        <begin position="307"/>
        <end position="326"/>
    </location>
</feature>
<dbReference type="CDD" id="cd06439">
    <property type="entry name" value="CESA_like_1"/>
    <property type="match status" value="1"/>
</dbReference>
<keyword evidence="2" id="KW-0328">Glycosyltransferase</keyword>
<evidence type="ECO:0000313" key="6">
    <source>
        <dbReference type="Proteomes" id="UP000199306"/>
    </source>
</evidence>
<name>A0A1I5WCV8_9BACT</name>
<dbReference type="OrthoDB" id="9766971at2"/>
<keyword evidence="6" id="KW-1185">Reference proteome</keyword>
<dbReference type="Gene3D" id="3.90.550.10">
    <property type="entry name" value="Spore Coat Polysaccharide Biosynthesis Protein SpsA, Chain A"/>
    <property type="match status" value="1"/>
</dbReference>
<dbReference type="AlphaFoldDB" id="A0A1I5WCV8"/>
<keyword evidence="4" id="KW-1133">Transmembrane helix</keyword>
<evidence type="ECO:0000256" key="1">
    <source>
        <dbReference type="ARBA" id="ARBA00006739"/>
    </source>
</evidence>
<evidence type="ECO:0000256" key="4">
    <source>
        <dbReference type="SAM" id="Phobius"/>
    </source>
</evidence>
<comment type="similarity">
    <text evidence="1">Belongs to the glycosyltransferase 2 family.</text>
</comment>
<reference evidence="5 6" key="1">
    <citation type="submission" date="2016-10" db="EMBL/GenBank/DDBJ databases">
        <authorList>
            <person name="de Groot N.N."/>
        </authorList>
    </citation>
    <scope>NUCLEOTIDE SEQUENCE [LARGE SCALE GENOMIC DNA]</scope>
    <source>
        <strain evidence="6">E92,LMG 26720,CCM 7988</strain>
    </source>
</reference>
<organism evidence="5 6">
    <name type="scientific">Pseudarcicella hirudinis</name>
    <dbReference type="NCBI Taxonomy" id="1079859"/>
    <lineage>
        <taxon>Bacteria</taxon>
        <taxon>Pseudomonadati</taxon>
        <taxon>Bacteroidota</taxon>
        <taxon>Cytophagia</taxon>
        <taxon>Cytophagales</taxon>
        <taxon>Flectobacillaceae</taxon>
        <taxon>Pseudarcicella</taxon>
    </lineage>
</organism>
<feature type="transmembrane region" description="Helical" evidence="4">
    <location>
        <begin position="6"/>
        <end position="32"/>
    </location>
</feature>
<dbReference type="Proteomes" id="UP000199306">
    <property type="component" value="Unassembled WGS sequence"/>
</dbReference>
<keyword evidence="4" id="KW-0812">Transmembrane</keyword>
<dbReference type="GO" id="GO:0016757">
    <property type="term" value="F:glycosyltransferase activity"/>
    <property type="evidence" value="ECO:0007669"/>
    <property type="project" value="UniProtKB-KW"/>
</dbReference>
<dbReference type="InterPro" id="IPR029044">
    <property type="entry name" value="Nucleotide-diphossugar_trans"/>
</dbReference>
<dbReference type="STRING" id="1079859.SAMN04515674_11198"/>
<dbReference type="PANTHER" id="PTHR43630:SF1">
    <property type="entry name" value="POLY-BETA-1,6-N-ACETYL-D-GLUCOSAMINE SYNTHASE"/>
    <property type="match status" value="1"/>
</dbReference>
<feature type="transmembrane region" description="Helical" evidence="4">
    <location>
        <begin position="338"/>
        <end position="357"/>
    </location>
</feature>
<dbReference type="EMBL" id="FOXH01000011">
    <property type="protein sequence ID" value="SFQ17156.1"/>
    <property type="molecule type" value="Genomic_DNA"/>
</dbReference>
<evidence type="ECO:0000256" key="3">
    <source>
        <dbReference type="ARBA" id="ARBA00022679"/>
    </source>
</evidence>
<dbReference type="SUPFAM" id="SSF53448">
    <property type="entry name" value="Nucleotide-diphospho-sugar transferases"/>
    <property type="match status" value="1"/>
</dbReference>
<proteinExistence type="inferred from homology"/>
<gene>
    <name evidence="5" type="ORF">SAMN04515674_11198</name>
</gene>
<dbReference type="PANTHER" id="PTHR43630">
    <property type="entry name" value="POLY-BETA-1,6-N-ACETYL-D-GLUCOSAMINE SYNTHASE"/>
    <property type="match status" value="1"/>
</dbReference>
<feature type="transmembrane region" description="Helical" evidence="4">
    <location>
        <begin position="369"/>
        <end position="387"/>
    </location>
</feature>
<keyword evidence="3 5" id="KW-0808">Transferase</keyword>
<protein>
    <submittedName>
        <fullName evidence="5">Glycosyltransferase, catalytic subunit of cellulose synthase and poly-beta-1,6-N-acetylglucosamine synthase</fullName>
    </submittedName>
</protein>